<feature type="transmembrane region" description="Helical" evidence="2">
    <location>
        <begin position="441"/>
        <end position="461"/>
    </location>
</feature>
<protein>
    <recommendedName>
        <fullName evidence="5">Tetratricopeptide repeat protein</fullName>
    </recommendedName>
</protein>
<dbReference type="PROSITE" id="PS50005">
    <property type="entry name" value="TPR"/>
    <property type="match status" value="1"/>
</dbReference>
<dbReference type="EMBL" id="JACRIW010000078">
    <property type="protein sequence ID" value="MBI5169990.1"/>
    <property type="molecule type" value="Genomic_DNA"/>
</dbReference>
<sequence length="653" mass="68559">MNAPGGPAREGRALFTGVFALCTAVVVLHGAALVAERGALWGADAWVYLPAIARAVAFALWGLVAWRAWRGAQAQEPAGATAPAPAALVPARGWRFGAAVAAMALFWIAREGHTFLGDGNPITRSLPAGECFHDHEPLTVALHAAVYGWLRAQPGQAAREAAQVARDAVAAVSVLAGGVFVWLAPRLGAALARCAPGASRRDALLVTGVLLAQGYAQLFFGYVENYTLSLVAIAAALLTGLEALERRTTLVPSAACFLLAVAFNLSAVVLVPAWIVAALAAAREPSRRGAVARDAFVAAGLAALVVAVLARLGGGWRLDRALFEMGWGALHGHGEGGRVAYLFSLPHAADFLNEHLLTGPFGVLALMIAAGIAIAHRVRPDARVVFLLAAALPSAGAAWVTGDLKLGYPRDWDLFAPFALACTVAALAWLAAQSSAPRARAAWLVLALATSLLHTAPWVAVNASFERSFARFQTLPLGFGRTETVVGQWYLEHGDHARAKTWLERAVQLNPANNAAHYHLGLLAMDDAEVGVAIAHFAQASALRPDKDNYRVRLVDALALAGEPVRALDALKPLRERAPAEPRWAACEAVLLVGANRREAAARLASSSAATVPADTLARALAVAVSDGTPYAGLLRRFWNALVFEPAAAAEVR</sequence>
<evidence type="ECO:0000313" key="3">
    <source>
        <dbReference type="EMBL" id="MBI5169990.1"/>
    </source>
</evidence>
<feature type="transmembrane region" description="Helical" evidence="2">
    <location>
        <begin position="256"/>
        <end position="275"/>
    </location>
</feature>
<keyword evidence="2" id="KW-0812">Transmembrane</keyword>
<feature type="repeat" description="TPR" evidence="1">
    <location>
        <begin position="480"/>
        <end position="513"/>
    </location>
</feature>
<feature type="transmembrane region" description="Helical" evidence="2">
    <location>
        <begin position="295"/>
        <end position="313"/>
    </location>
</feature>
<feature type="transmembrane region" description="Helical" evidence="2">
    <location>
        <begin position="46"/>
        <end position="66"/>
    </location>
</feature>
<dbReference type="InterPro" id="IPR011990">
    <property type="entry name" value="TPR-like_helical_dom_sf"/>
</dbReference>
<dbReference type="AlphaFoldDB" id="A0A933W2E4"/>
<evidence type="ECO:0000313" key="4">
    <source>
        <dbReference type="Proteomes" id="UP000696931"/>
    </source>
</evidence>
<dbReference type="Proteomes" id="UP000696931">
    <property type="component" value="Unassembled WGS sequence"/>
</dbReference>
<name>A0A933W2E4_UNCEI</name>
<feature type="transmembrane region" description="Helical" evidence="2">
    <location>
        <begin position="414"/>
        <end position="432"/>
    </location>
</feature>
<feature type="transmembrane region" description="Helical" evidence="2">
    <location>
        <begin position="12"/>
        <end position="34"/>
    </location>
</feature>
<evidence type="ECO:0000256" key="1">
    <source>
        <dbReference type="PROSITE-ProRule" id="PRU00339"/>
    </source>
</evidence>
<keyword evidence="1" id="KW-0802">TPR repeat</keyword>
<dbReference type="InterPro" id="IPR019734">
    <property type="entry name" value="TPR_rpt"/>
</dbReference>
<keyword evidence="2" id="KW-1133">Transmembrane helix</keyword>
<organism evidence="3 4">
    <name type="scientific">Eiseniibacteriota bacterium</name>
    <dbReference type="NCBI Taxonomy" id="2212470"/>
    <lineage>
        <taxon>Bacteria</taxon>
        <taxon>Candidatus Eiseniibacteriota</taxon>
    </lineage>
</organism>
<keyword evidence="2" id="KW-0472">Membrane</keyword>
<evidence type="ECO:0000256" key="2">
    <source>
        <dbReference type="SAM" id="Phobius"/>
    </source>
</evidence>
<comment type="caution">
    <text evidence="3">The sequence shown here is derived from an EMBL/GenBank/DDBJ whole genome shotgun (WGS) entry which is preliminary data.</text>
</comment>
<accession>A0A933W2E4</accession>
<feature type="transmembrane region" description="Helical" evidence="2">
    <location>
        <begin position="382"/>
        <end position="402"/>
    </location>
</feature>
<proteinExistence type="predicted"/>
<dbReference type="SUPFAM" id="SSF48452">
    <property type="entry name" value="TPR-like"/>
    <property type="match status" value="1"/>
</dbReference>
<feature type="transmembrane region" description="Helical" evidence="2">
    <location>
        <begin position="226"/>
        <end position="244"/>
    </location>
</feature>
<dbReference type="Gene3D" id="1.25.40.10">
    <property type="entry name" value="Tetratricopeptide repeat domain"/>
    <property type="match status" value="1"/>
</dbReference>
<feature type="transmembrane region" description="Helical" evidence="2">
    <location>
        <begin position="356"/>
        <end position="375"/>
    </location>
</feature>
<reference evidence="3" key="1">
    <citation type="submission" date="2020-07" db="EMBL/GenBank/DDBJ databases">
        <title>Huge and variable diversity of episymbiotic CPR bacteria and DPANN archaea in groundwater ecosystems.</title>
        <authorList>
            <person name="He C.Y."/>
            <person name="Keren R."/>
            <person name="Whittaker M."/>
            <person name="Farag I.F."/>
            <person name="Doudna J."/>
            <person name="Cate J.H.D."/>
            <person name="Banfield J.F."/>
        </authorList>
    </citation>
    <scope>NUCLEOTIDE SEQUENCE</scope>
    <source>
        <strain evidence="3">NC_groundwater_1813_Pr3_B-0.1um_71_17</strain>
    </source>
</reference>
<evidence type="ECO:0008006" key="5">
    <source>
        <dbReference type="Google" id="ProtNLM"/>
    </source>
</evidence>
<gene>
    <name evidence="3" type="ORF">HZA61_10915</name>
</gene>